<dbReference type="NCBIfam" id="NF006775">
    <property type="entry name" value="PRK09290.2-5"/>
    <property type="match status" value="1"/>
</dbReference>
<comment type="caution">
    <text evidence="10">The sequence shown here is derived from an EMBL/GenBank/DDBJ whole genome shotgun (WGS) entry which is preliminary data.</text>
</comment>
<evidence type="ECO:0000256" key="5">
    <source>
        <dbReference type="ARBA" id="ARBA00022801"/>
    </source>
</evidence>
<gene>
    <name evidence="10" type="ORF">CAL25_07105</name>
</gene>
<dbReference type="Proteomes" id="UP000216913">
    <property type="component" value="Unassembled WGS sequence"/>
</dbReference>
<dbReference type="Pfam" id="PF01546">
    <property type="entry name" value="Peptidase_M20"/>
    <property type="match status" value="1"/>
</dbReference>
<dbReference type="Gene3D" id="3.30.70.360">
    <property type="match status" value="1"/>
</dbReference>
<proteinExistence type="inferred from homology"/>
<evidence type="ECO:0000256" key="4">
    <source>
        <dbReference type="ARBA" id="ARBA00022723"/>
    </source>
</evidence>
<keyword evidence="7" id="KW-0862">Zinc</keyword>
<dbReference type="SUPFAM" id="SSF55031">
    <property type="entry name" value="Bacterial exopeptidase dimerisation domain"/>
    <property type="match status" value="1"/>
</dbReference>
<evidence type="ECO:0000256" key="7">
    <source>
        <dbReference type="PIRSR" id="PIRSR001235-1"/>
    </source>
</evidence>
<evidence type="ECO:0000256" key="6">
    <source>
        <dbReference type="ARBA" id="ARBA00023211"/>
    </source>
</evidence>
<comment type="cofactor">
    <cofactor evidence="1">
        <name>Mn(2+)</name>
        <dbReference type="ChEBI" id="CHEBI:29035"/>
    </cofactor>
</comment>
<dbReference type="InterPro" id="IPR010158">
    <property type="entry name" value="Amidase_Cbmase"/>
</dbReference>
<feature type="binding site" evidence="7">
    <location>
        <position position="167"/>
    </location>
    <ligand>
        <name>Zn(2+)</name>
        <dbReference type="ChEBI" id="CHEBI:29105"/>
        <label>2</label>
    </ligand>
</feature>
<dbReference type="PIRSF" id="PIRSF001235">
    <property type="entry name" value="Amidase_carbamoylase"/>
    <property type="match status" value="1"/>
</dbReference>
<feature type="binding site" evidence="8">
    <location>
        <position position="328"/>
    </location>
    <ligand>
        <name>allantoate</name>
        <dbReference type="ChEBI" id="CHEBI:17536"/>
    </ligand>
</feature>
<dbReference type="CDD" id="cd03884">
    <property type="entry name" value="M20_bAS"/>
    <property type="match status" value="1"/>
</dbReference>
<comment type="cofactor">
    <cofactor evidence="7">
        <name>Zn(2+)</name>
        <dbReference type="ChEBI" id="CHEBI:29105"/>
    </cofactor>
    <text evidence="7">Binds 2 Zn(2+) ions per subunit.</text>
</comment>
<reference evidence="10 11" key="1">
    <citation type="submission" date="2017-05" db="EMBL/GenBank/DDBJ databases">
        <title>Complete and WGS of Bordetella genogroups.</title>
        <authorList>
            <person name="Spilker T."/>
            <person name="LiPuma J."/>
        </authorList>
    </citation>
    <scope>NUCLEOTIDE SEQUENCE [LARGE SCALE GENOMIC DNA]</scope>
    <source>
        <strain evidence="10 11">AU10456</strain>
    </source>
</reference>
<feature type="binding site" evidence="7">
    <location>
        <position position="121"/>
    </location>
    <ligand>
        <name>Zn(2+)</name>
        <dbReference type="ChEBI" id="CHEBI:29105"/>
        <label>1</label>
    </ligand>
</feature>
<dbReference type="AlphaFoldDB" id="A0A261TWD9"/>
<feature type="binding site" evidence="7">
    <location>
        <position position="423"/>
    </location>
    <ligand>
        <name>Zn(2+)</name>
        <dbReference type="ChEBI" id="CHEBI:29105"/>
        <label>2</label>
    </ligand>
</feature>
<evidence type="ECO:0000259" key="9">
    <source>
        <dbReference type="Pfam" id="PF07687"/>
    </source>
</evidence>
<evidence type="ECO:0000313" key="10">
    <source>
        <dbReference type="EMBL" id="OZI53725.1"/>
    </source>
</evidence>
<dbReference type="Pfam" id="PF07687">
    <property type="entry name" value="M20_dimer"/>
    <property type="match status" value="1"/>
</dbReference>
<dbReference type="NCBIfam" id="TIGR01879">
    <property type="entry name" value="hydantase"/>
    <property type="match status" value="1"/>
</dbReference>
<evidence type="ECO:0000256" key="2">
    <source>
        <dbReference type="ARBA" id="ARBA00006153"/>
    </source>
</evidence>
<sequence>MSAFCTQFLCIEIKWKQVHSSTLAAMPPDDFRDSGSLPAQHPAGASVMEWADTLAQHTDVPGQLTCTYLTEAHRATADQLARWMREAGFDTVRVDAVGNVIGRYRADARVAEPRLVATGSHYDTVRNGGRYDGRLGILLPVAVVAALHAAGERLPYDLEVIGFAEEEGVRYGSTFLGSSAYLGQFDMALLDQADAKGIPMRDALRTAGLDPDAIAQTAADRTRLAHFFEVHIEQGPVLLQRELPLGIVSAIAGCVRRRLVLTGQAGHAGTTPMGMRRDAACAAAEIVLMVENRCRSEDGLVGTVGVLDVPGGSINVIPGACVLTLDVRAGDDAVRDQALADIEREIAAICARRAIEWHSEELMRAAATPCTPAHRAHWRAVLESLHAPVFELPSGAGHDAMLMGRAVPTSMLFVRCGNGGISHNPLETMTAEDAALAARAVTGFLHRLAQD</sequence>
<organism evidence="10 11">
    <name type="scientific">Bordetella genomosp. 5</name>
    <dbReference type="NCBI Taxonomy" id="1395608"/>
    <lineage>
        <taxon>Bacteria</taxon>
        <taxon>Pseudomonadati</taxon>
        <taxon>Pseudomonadota</taxon>
        <taxon>Betaproteobacteria</taxon>
        <taxon>Burkholderiales</taxon>
        <taxon>Alcaligenaceae</taxon>
        <taxon>Bordetella</taxon>
    </lineage>
</organism>
<feature type="binding site" evidence="8">
    <location>
        <position position="256"/>
    </location>
    <ligand>
        <name>allantoate</name>
        <dbReference type="ChEBI" id="CHEBI:17536"/>
    </ligand>
</feature>
<dbReference type="OrthoDB" id="9808195at2"/>
<dbReference type="GO" id="GO:0016813">
    <property type="term" value="F:hydrolase activity, acting on carbon-nitrogen (but not peptide) bonds, in linear amidines"/>
    <property type="evidence" value="ECO:0007669"/>
    <property type="project" value="InterPro"/>
</dbReference>
<evidence type="ECO:0000256" key="8">
    <source>
        <dbReference type="PIRSR" id="PIRSR001235-2"/>
    </source>
</evidence>
<dbReference type="SUPFAM" id="SSF53187">
    <property type="entry name" value="Zn-dependent exopeptidases"/>
    <property type="match status" value="1"/>
</dbReference>
<dbReference type="PANTHER" id="PTHR32494:SF19">
    <property type="entry name" value="ALLANTOATE DEIMINASE-RELATED"/>
    <property type="match status" value="1"/>
</dbReference>
<feature type="binding site" evidence="7">
    <location>
        <position position="132"/>
    </location>
    <ligand>
        <name>Zn(2+)</name>
        <dbReference type="ChEBI" id="CHEBI:29105"/>
        <label>1</label>
    </ligand>
</feature>
<feature type="domain" description="Peptidase M20 dimerisation" evidence="9">
    <location>
        <begin position="258"/>
        <end position="350"/>
    </location>
</feature>
<keyword evidence="4 7" id="KW-0479">Metal-binding</keyword>
<keyword evidence="11" id="KW-1185">Reference proteome</keyword>
<evidence type="ECO:0000256" key="3">
    <source>
        <dbReference type="ARBA" id="ARBA00011738"/>
    </source>
</evidence>
<evidence type="ECO:0000256" key="1">
    <source>
        <dbReference type="ARBA" id="ARBA00001936"/>
    </source>
</evidence>
<feature type="binding site" evidence="7">
    <location>
        <position position="132"/>
    </location>
    <ligand>
        <name>Zn(2+)</name>
        <dbReference type="ChEBI" id="CHEBI:29105"/>
        <label>2</label>
    </ligand>
</feature>
<keyword evidence="6" id="KW-0464">Manganese</keyword>
<accession>A0A261TWD9</accession>
<dbReference type="GO" id="GO:0046872">
    <property type="term" value="F:metal ion binding"/>
    <property type="evidence" value="ECO:0007669"/>
    <property type="project" value="UniProtKB-KW"/>
</dbReference>
<comment type="similarity">
    <text evidence="2">Belongs to the peptidase M20 family.</text>
</comment>
<comment type="subunit">
    <text evidence="3">Homodimer.</text>
</comment>
<dbReference type="Gene3D" id="3.40.630.10">
    <property type="entry name" value="Zn peptidases"/>
    <property type="match status" value="1"/>
</dbReference>
<dbReference type="InterPro" id="IPR002933">
    <property type="entry name" value="Peptidase_M20"/>
</dbReference>
<keyword evidence="5 10" id="KW-0378">Hydrolase</keyword>
<protein>
    <submittedName>
        <fullName evidence="10">Allantoate amidohydrolase</fullName>
    </submittedName>
</protein>
<name>A0A261TWD9_9BORD</name>
<dbReference type="EMBL" id="NEVP01000004">
    <property type="protein sequence ID" value="OZI53725.1"/>
    <property type="molecule type" value="Genomic_DNA"/>
</dbReference>
<evidence type="ECO:0000313" key="11">
    <source>
        <dbReference type="Proteomes" id="UP000216913"/>
    </source>
</evidence>
<dbReference type="InterPro" id="IPR011650">
    <property type="entry name" value="Peptidase_M20_dimer"/>
</dbReference>
<dbReference type="InterPro" id="IPR036264">
    <property type="entry name" value="Bact_exopeptidase_dim_dom"/>
</dbReference>
<dbReference type="PANTHER" id="PTHR32494">
    <property type="entry name" value="ALLANTOATE DEIMINASE-RELATED"/>
    <property type="match status" value="1"/>
</dbReference>
<feature type="binding site" evidence="8">
    <location>
        <position position="315"/>
    </location>
    <ligand>
        <name>allantoate</name>
        <dbReference type="ChEBI" id="CHEBI:17536"/>
    </ligand>
</feature>
<feature type="binding site" evidence="7">
    <location>
        <position position="231"/>
    </location>
    <ligand>
        <name>Zn(2+)</name>
        <dbReference type="ChEBI" id="CHEBI:29105"/>
        <label>1</label>
    </ligand>
</feature>